<dbReference type="PANTHER" id="PTHR11669">
    <property type="entry name" value="REPLICATION FACTOR C / DNA POLYMERASE III GAMMA-TAU SUBUNIT"/>
    <property type="match status" value="1"/>
</dbReference>
<name>A0A855X637_9BACT</name>
<proteinExistence type="predicted"/>
<dbReference type="InterPro" id="IPR027417">
    <property type="entry name" value="P-loop_NTPase"/>
</dbReference>
<dbReference type="PANTHER" id="PTHR11669:SF8">
    <property type="entry name" value="DNA POLYMERASE III SUBUNIT DELTA"/>
    <property type="match status" value="1"/>
</dbReference>
<protein>
    <recommendedName>
        <fullName evidence="3">DNA polymerase III subunit delta</fullName>
    </recommendedName>
</protein>
<dbReference type="AlphaFoldDB" id="A0A855X637"/>
<dbReference type="SUPFAM" id="SSF52540">
    <property type="entry name" value="P-loop containing nucleoside triphosphate hydrolases"/>
    <property type="match status" value="1"/>
</dbReference>
<dbReference type="EMBL" id="PQAP01000011">
    <property type="protein sequence ID" value="PWB75310.1"/>
    <property type="molecule type" value="Genomic_DNA"/>
</dbReference>
<gene>
    <name evidence="1" type="ORF">C3F09_02815</name>
</gene>
<dbReference type="Gene3D" id="3.40.50.300">
    <property type="entry name" value="P-loop containing nucleotide triphosphate hydrolases"/>
    <property type="match status" value="1"/>
</dbReference>
<evidence type="ECO:0000313" key="1">
    <source>
        <dbReference type="EMBL" id="PWB75310.1"/>
    </source>
</evidence>
<comment type="caution">
    <text evidence="1">The sequence shown here is derived from an EMBL/GenBank/DDBJ whole genome shotgun (WGS) entry which is preliminary data.</text>
</comment>
<evidence type="ECO:0008006" key="3">
    <source>
        <dbReference type="Google" id="ProtNLM"/>
    </source>
</evidence>
<dbReference type="Pfam" id="PF13177">
    <property type="entry name" value="DNA_pol3_delta2"/>
    <property type="match status" value="1"/>
</dbReference>
<organism evidence="1 2">
    <name type="scientific">candidate division GN15 bacterium</name>
    <dbReference type="NCBI Taxonomy" id="2072418"/>
    <lineage>
        <taxon>Bacteria</taxon>
        <taxon>candidate division GN15</taxon>
    </lineage>
</organism>
<accession>A0A855X637</accession>
<dbReference type="Proteomes" id="UP000250918">
    <property type="component" value="Unassembled WGS sequence"/>
</dbReference>
<sequence length="406" mass="45158">MPVRNLEPPIRAAWFDLNSAKAGKRSIRQNGYGLTPSEIGRYQPKPWSILTRSYAANRVASTYLFWGREGLGHWPLALSFAALLNCRGSDKSKDKPCGECDPCRQIGALGFAGLHIIVPITSHKNMNEAIDLTNEILDEKRKEPFRIISSAAQTTIPIDLARETRGRLALKAEPGIRRVVLFYQMEKMLHASADALLKMIEEPPLDTTLILTTASPDMLLPTIQSRAQKIRLDRIPDEAIQHYLIERYHQEEGKALRLARLSEGNLGVALDMVEGESDGDELSQRAIGFLLFKSMFLDSSPTAASHVVELLAGNDRSQAEDMLRLWQSLIRDCAHYAATGDTEQIVNSDFRPDIIAFARRFERTEAVSTITAAIKNTLADIRLNVHIPTAIVALVLKVREAIGAAR</sequence>
<evidence type="ECO:0000313" key="2">
    <source>
        <dbReference type="Proteomes" id="UP000250918"/>
    </source>
</evidence>
<reference evidence="1 2" key="1">
    <citation type="journal article" date="2018" name="ISME J.">
        <title>A methanotrophic archaeon couples anaerobic oxidation of methane to Fe(III) reduction.</title>
        <authorList>
            <person name="Cai C."/>
            <person name="Leu A.O."/>
            <person name="Xie G.J."/>
            <person name="Guo J."/>
            <person name="Feng Y."/>
            <person name="Zhao J.X."/>
            <person name="Tyson G.W."/>
            <person name="Yuan Z."/>
            <person name="Hu S."/>
        </authorList>
    </citation>
    <scope>NUCLEOTIDE SEQUENCE [LARGE SCALE GENOMIC DNA]</scope>
    <source>
        <strain evidence="1">FeB_12</strain>
    </source>
</reference>
<dbReference type="GO" id="GO:0006261">
    <property type="term" value="P:DNA-templated DNA replication"/>
    <property type="evidence" value="ECO:0007669"/>
    <property type="project" value="TreeGrafter"/>
</dbReference>
<dbReference type="InterPro" id="IPR050238">
    <property type="entry name" value="DNA_Rep/Repair_Clamp_Loader"/>
</dbReference>